<keyword evidence="3" id="KW-1185">Reference proteome</keyword>
<feature type="signal peptide" evidence="1">
    <location>
        <begin position="1"/>
        <end position="26"/>
    </location>
</feature>
<proteinExistence type="predicted"/>
<evidence type="ECO:0000313" key="3">
    <source>
        <dbReference type="Proteomes" id="UP001204621"/>
    </source>
</evidence>
<dbReference type="InterPro" id="IPR007433">
    <property type="entry name" value="DUF481"/>
</dbReference>
<dbReference type="Proteomes" id="UP001204621">
    <property type="component" value="Unassembled WGS sequence"/>
</dbReference>
<protein>
    <submittedName>
        <fullName evidence="2">DUF481 domain-containing protein</fullName>
    </submittedName>
</protein>
<evidence type="ECO:0000256" key="1">
    <source>
        <dbReference type="SAM" id="SignalP"/>
    </source>
</evidence>
<comment type="caution">
    <text evidence="2">The sequence shown here is derived from an EMBL/GenBank/DDBJ whole genome shotgun (WGS) entry which is preliminary data.</text>
</comment>
<gene>
    <name evidence="2" type="ORF">NX778_05420</name>
</gene>
<keyword evidence="1" id="KW-0732">Signal</keyword>
<dbReference type="EMBL" id="JANUGU010000001">
    <property type="protein sequence ID" value="MCS0657501.1"/>
    <property type="molecule type" value="Genomic_DNA"/>
</dbReference>
<reference evidence="2 3" key="1">
    <citation type="submission" date="2022-08" db="EMBL/GenBank/DDBJ databases">
        <title>Reclassification of Massilia species as members of the genera Telluria, Duganella, Pseudoduganella, Mokoshia gen. nov. and Zemynaea gen. nov. using orthogonal and non-orthogonal genome-based approaches.</title>
        <authorList>
            <person name="Bowman J.P."/>
        </authorList>
    </citation>
    <scope>NUCLEOTIDE SEQUENCE [LARGE SCALE GENOMIC DNA]</scope>
    <source>
        <strain evidence="2 3">JCM 31606</strain>
    </source>
</reference>
<accession>A0ABT2CV83</accession>
<evidence type="ECO:0000313" key="2">
    <source>
        <dbReference type="EMBL" id="MCS0657501.1"/>
    </source>
</evidence>
<dbReference type="Pfam" id="PF04338">
    <property type="entry name" value="DUF481"/>
    <property type="match status" value="1"/>
</dbReference>
<organism evidence="2 3">
    <name type="scientific">Massilia terrae</name>
    <dbReference type="NCBI Taxonomy" id="1811224"/>
    <lineage>
        <taxon>Bacteria</taxon>
        <taxon>Pseudomonadati</taxon>
        <taxon>Pseudomonadota</taxon>
        <taxon>Betaproteobacteria</taxon>
        <taxon>Burkholderiales</taxon>
        <taxon>Oxalobacteraceae</taxon>
        <taxon>Telluria group</taxon>
        <taxon>Massilia</taxon>
    </lineage>
</organism>
<sequence>MLMKSDSLFALALAAGFAAFASPAFADVVNTMPATTPAAPPQTLNVHAPLTVKAPDKMAEGSWFTSAELGAITTSGNTNGTSVTGKIDARHETSNWSDEYIASGYFKEDEIHNADGTRTRERSAERYALSAKAAFKLLGEGQRAFVLGSHVDDKFGAYTKYSSLSVGYGSQLFKSESKTLDVEIGPGYFHGAHAAAPSESGMTVRGAALFRWALSSSAWFAQNFSVEHGTSNTHTIAETALSTKINDTMQMKAGFSLRSDTSVPVDKKNTDTQTSLTVVYSF</sequence>
<feature type="chain" id="PRO_5045367044" evidence="1">
    <location>
        <begin position="27"/>
        <end position="282"/>
    </location>
</feature>
<name>A0ABT2CV83_9BURK</name>